<evidence type="ECO:0000256" key="7">
    <source>
        <dbReference type="ARBA" id="ARBA00038093"/>
    </source>
</evidence>
<dbReference type="RefSeq" id="WP_091062275.1">
    <property type="nucleotide sequence ID" value="NZ_FMDM01000005.1"/>
</dbReference>
<evidence type="ECO:0000259" key="9">
    <source>
        <dbReference type="Pfam" id="PF01850"/>
    </source>
</evidence>
<dbReference type="Proteomes" id="UP000199360">
    <property type="component" value="Unassembled WGS sequence"/>
</dbReference>
<dbReference type="InterPro" id="IPR029060">
    <property type="entry name" value="PIN-like_dom_sf"/>
</dbReference>
<proteinExistence type="inferred from homology"/>
<comment type="function">
    <text evidence="8">Toxic component of a toxin-antitoxin (TA) system. An RNase.</text>
</comment>
<organism evidence="10 11">
    <name type="scientific">Micromonospora humi</name>
    <dbReference type="NCBI Taxonomy" id="745366"/>
    <lineage>
        <taxon>Bacteria</taxon>
        <taxon>Bacillati</taxon>
        <taxon>Actinomycetota</taxon>
        <taxon>Actinomycetes</taxon>
        <taxon>Micromonosporales</taxon>
        <taxon>Micromonosporaceae</taxon>
        <taxon>Micromonospora</taxon>
    </lineage>
</organism>
<dbReference type="InterPro" id="IPR002716">
    <property type="entry name" value="PIN_dom"/>
</dbReference>
<dbReference type="SUPFAM" id="SSF88723">
    <property type="entry name" value="PIN domain-like"/>
    <property type="match status" value="1"/>
</dbReference>
<evidence type="ECO:0000313" key="11">
    <source>
        <dbReference type="Proteomes" id="UP000199360"/>
    </source>
</evidence>
<evidence type="ECO:0000256" key="5">
    <source>
        <dbReference type="ARBA" id="ARBA00022801"/>
    </source>
</evidence>
<dbReference type="AlphaFoldDB" id="A0A1C5IFN9"/>
<evidence type="ECO:0000256" key="8">
    <source>
        <dbReference type="HAMAP-Rule" id="MF_00265"/>
    </source>
</evidence>
<comment type="cofactor">
    <cofactor evidence="1 8">
        <name>Mg(2+)</name>
        <dbReference type="ChEBI" id="CHEBI:18420"/>
    </cofactor>
</comment>
<keyword evidence="5 8" id="KW-0378">Hydrolase</keyword>
<evidence type="ECO:0000256" key="3">
    <source>
        <dbReference type="ARBA" id="ARBA00022722"/>
    </source>
</evidence>
<feature type="binding site" evidence="8">
    <location>
        <position position="9"/>
    </location>
    <ligand>
        <name>Mg(2+)</name>
        <dbReference type="ChEBI" id="CHEBI:18420"/>
    </ligand>
</feature>
<dbReference type="CDD" id="cd18755">
    <property type="entry name" value="PIN_MtVapC3_VapC21-like"/>
    <property type="match status" value="1"/>
</dbReference>
<evidence type="ECO:0000256" key="2">
    <source>
        <dbReference type="ARBA" id="ARBA00022649"/>
    </source>
</evidence>
<dbReference type="OrthoDB" id="5185254at2"/>
<feature type="domain" description="PIN" evidence="9">
    <location>
        <begin position="7"/>
        <end position="124"/>
    </location>
</feature>
<accession>A0A1C5IFN9</accession>
<dbReference type="GO" id="GO:0016787">
    <property type="term" value="F:hydrolase activity"/>
    <property type="evidence" value="ECO:0007669"/>
    <property type="project" value="UniProtKB-KW"/>
</dbReference>
<keyword evidence="4 8" id="KW-0479">Metal-binding</keyword>
<sequence>MKLADSLIDTSALVRLLRDPDVLGRWEQTVTAGLVAVCPIVELEFLYTARSIADRAQLEEQLRTVFGWVAMPDRIYERAAETQLELTARGTHRSAGAVDLLVAATAEYHGLSLLHYDRDFDQVGAVTGQPMRWLAPPGATK</sequence>
<keyword evidence="8" id="KW-0800">Toxin</keyword>
<dbReference type="Gene3D" id="3.40.50.1010">
    <property type="entry name" value="5'-nuclease"/>
    <property type="match status" value="1"/>
</dbReference>
<dbReference type="EMBL" id="FMDM01000005">
    <property type="protein sequence ID" value="SCG57242.1"/>
    <property type="molecule type" value="Genomic_DNA"/>
</dbReference>
<name>A0A1C5IFN9_9ACTN</name>
<protein>
    <recommendedName>
        <fullName evidence="8">Ribonuclease VapC</fullName>
        <shortName evidence="8">RNase VapC</shortName>
        <ecNumber evidence="8">3.1.-.-</ecNumber>
    </recommendedName>
    <alternativeName>
        <fullName evidence="8">Toxin VapC</fullName>
    </alternativeName>
</protein>
<dbReference type="Pfam" id="PF01850">
    <property type="entry name" value="PIN"/>
    <property type="match status" value="1"/>
</dbReference>
<keyword evidence="6 8" id="KW-0460">Magnesium</keyword>
<dbReference type="InterPro" id="IPR022907">
    <property type="entry name" value="VapC_family"/>
</dbReference>
<feature type="binding site" evidence="8">
    <location>
        <position position="99"/>
    </location>
    <ligand>
        <name>Mg(2+)</name>
        <dbReference type="ChEBI" id="CHEBI:18420"/>
    </ligand>
</feature>
<dbReference type="GO" id="GO:0004540">
    <property type="term" value="F:RNA nuclease activity"/>
    <property type="evidence" value="ECO:0007669"/>
    <property type="project" value="InterPro"/>
</dbReference>
<reference evidence="11" key="1">
    <citation type="submission" date="2016-06" db="EMBL/GenBank/DDBJ databases">
        <authorList>
            <person name="Varghese N."/>
            <person name="Submissions Spin"/>
        </authorList>
    </citation>
    <scope>NUCLEOTIDE SEQUENCE [LARGE SCALE GENOMIC DNA]</scope>
    <source>
        <strain evidence="11">DSM 45647</strain>
    </source>
</reference>
<evidence type="ECO:0000313" key="10">
    <source>
        <dbReference type="EMBL" id="SCG57242.1"/>
    </source>
</evidence>
<gene>
    <name evidence="8" type="primary">vapC</name>
    <name evidence="10" type="ORF">GA0070213_105441</name>
</gene>
<dbReference type="PANTHER" id="PTHR33653">
    <property type="entry name" value="RIBONUCLEASE VAPC2"/>
    <property type="match status" value="1"/>
</dbReference>
<dbReference type="GO" id="GO:0000287">
    <property type="term" value="F:magnesium ion binding"/>
    <property type="evidence" value="ECO:0007669"/>
    <property type="project" value="UniProtKB-UniRule"/>
</dbReference>
<dbReference type="EC" id="3.1.-.-" evidence="8"/>
<evidence type="ECO:0000256" key="6">
    <source>
        <dbReference type="ARBA" id="ARBA00022842"/>
    </source>
</evidence>
<dbReference type="PANTHER" id="PTHR33653:SF1">
    <property type="entry name" value="RIBONUCLEASE VAPC2"/>
    <property type="match status" value="1"/>
</dbReference>
<evidence type="ECO:0000256" key="4">
    <source>
        <dbReference type="ARBA" id="ARBA00022723"/>
    </source>
</evidence>
<evidence type="ECO:0000256" key="1">
    <source>
        <dbReference type="ARBA" id="ARBA00001946"/>
    </source>
</evidence>
<keyword evidence="2 8" id="KW-1277">Toxin-antitoxin system</keyword>
<dbReference type="STRING" id="745366.GA0070213_105441"/>
<dbReference type="GO" id="GO:0090729">
    <property type="term" value="F:toxin activity"/>
    <property type="evidence" value="ECO:0007669"/>
    <property type="project" value="UniProtKB-KW"/>
</dbReference>
<keyword evidence="3 8" id="KW-0540">Nuclease</keyword>
<dbReference type="InterPro" id="IPR050556">
    <property type="entry name" value="Type_II_TA_system_RNase"/>
</dbReference>
<keyword evidence="11" id="KW-1185">Reference proteome</keyword>
<comment type="similarity">
    <text evidence="7 8">Belongs to the PINc/VapC protein family.</text>
</comment>
<dbReference type="HAMAP" id="MF_00265">
    <property type="entry name" value="VapC_Nob1"/>
    <property type="match status" value="1"/>
</dbReference>